<dbReference type="EMBL" id="QRVL01000013">
    <property type="protein sequence ID" value="RGS37933.1"/>
    <property type="molecule type" value="Genomic_DNA"/>
</dbReference>
<comment type="subcellular location">
    <subcellularLocation>
        <location evidence="1 7">Cell membrane</location>
        <topology evidence="1 7">Multi-pass membrane protein</topology>
    </subcellularLocation>
</comment>
<dbReference type="Gene3D" id="1.10.3720.10">
    <property type="entry name" value="MetI-like"/>
    <property type="match status" value="1"/>
</dbReference>
<dbReference type="PANTHER" id="PTHR43163">
    <property type="entry name" value="DIPEPTIDE TRANSPORT SYSTEM PERMEASE PROTEIN DPPB-RELATED"/>
    <property type="match status" value="1"/>
</dbReference>
<organism evidence="9 10">
    <name type="scientific">Roseburia hominis</name>
    <dbReference type="NCBI Taxonomy" id="301301"/>
    <lineage>
        <taxon>Bacteria</taxon>
        <taxon>Bacillati</taxon>
        <taxon>Bacillota</taxon>
        <taxon>Clostridia</taxon>
        <taxon>Lachnospirales</taxon>
        <taxon>Lachnospiraceae</taxon>
        <taxon>Roseburia</taxon>
    </lineage>
</organism>
<evidence type="ECO:0000256" key="2">
    <source>
        <dbReference type="ARBA" id="ARBA00022448"/>
    </source>
</evidence>
<feature type="transmembrane region" description="Helical" evidence="7">
    <location>
        <begin position="295"/>
        <end position="321"/>
    </location>
</feature>
<dbReference type="Pfam" id="PF00528">
    <property type="entry name" value="BPD_transp_1"/>
    <property type="match status" value="1"/>
</dbReference>
<feature type="transmembrane region" description="Helical" evidence="7">
    <location>
        <begin position="144"/>
        <end position="170"/>
    </location>
</feature>
<keyword evidence="2 7" id="KW-0813">Transport</keyword>
<evidence type="ECO:0000256" key="6">
    <source>
        <dbReference type="ARBA" id="ARBA00023136"/>
    </source>
</evidence>
<keyword evidence="6 7" id="KW-0472">Membrane</keyword>
<comment type="caution">
    <text evidence="9">The sequence shown here is derived from an EMBL/GenBank/DDBJ whole genome shotgun (WGS) entry which is preliminary data.</text>
</comment>
<feature type="transmembrane region" description="Helical" evidence="7">
    <location>
        <begin position="108"/>
        <end position="132"/>
    </location>
</feature>
<dbReference type="PROSITE" id="PS50928">
    <property type="entry name" value="ABC_TM1"/>
    <property type="match status" value="1"/>
</dbReference>
<evidence type="ECO:0000256" key="5">
    <source>
        <dbReference type="ARBA" id="ARBA00022989"/>
    </source>
</evidence>
<dbReference type="SUPFAM" id="SSF161098">
    <property type="entry name" value="MetI-like"/>
    <property type="match status" value="1"/>
</dbReference>
<dbReference type="RefSeq" id="WP_118097915.1">
    <property type="nucleotide sequence ID" value="NZ_QRVL01000013.1"/>
</dbReference>
<dbReference type="CDD" id="cd06261">
    <property type="entry name" value="TM_PBP2"/>
    <property type="match status" value="1"/>
</dbReference>
<evidence type="ECO:0000256" key="3">
    <source>
        <dbReference type="ARBA" id="ARBA00022475"/>
    </source>
</evidence>
<dbReference type="InterPro" id="IPR000515">
    <property type="entry name" value="MetI-like"/>
</dbReference>
<dbReference type="PANTHER" id="PTHR43163:SF9">
    <property type="entry name" value="ABC TRANSPORTER PERMEASE PROTEIN"/>
    <property type="match status" value="1"/>
</dbReference>
<protein>
    <submittedName>
        <fullName evidence="9">ABC transporter permease</fullName>
    </submittedName>
</protein>
<dbReference type="InterPro" id="IPR035906">
    <property type="entry name" value="MetI-like_sf"/>
</dbReference>
<evidence type="ECO:0000256" key="4">
    <source>
        <dbReference type="ARBA" id="ARBA00022692"/>
    </source>
</evidence>
<proteinExistence type="inferred from homology"/>
<feature type="transmembrane region" description="Helical" evidence="7">
    <location>
        <begin position="190"/>
        <end position="212"/>
    </location>
</feature>
<name>A0A395V4T2_9FIRM</name>
<evidence type="ECO:0000313" key="10">
    <source>
        <dbReference type="Proteomes" id="UP000266172"/>
    </source>
</evidence>
<feature type="transmembrane region" description="Helical" evidence="7">
    <location>
        <begin position="249"/>
        <end position="275"/>
    </location>
</feature>
<comment type="similarity">
    <text evidence="7">Belongs to the binding-protein-dependent transport system permease family.</text>
</comment>
<keyword evidence="4 7" id="KW-0812">Transmembrane</keyword>
<keyword evidence="3" id="KW-1003">Cell membrane</keyword>
<sequence>MNSRHYIRFFIKNVIKMLTLLIGVSIAAFMLVSLSPIDPVQANVGATAYMRMTPEKRAQMESYWGKDVPPAERYLNWAKDFVRGDMGTSLKYNRPVAEVVAEKFGNSFALMCVAWVLSGILGLVLGIVAGDFKDRLPDRLIRGYALLLASTPAFWIGLLLLMIFAVWLGWLPFGMNLPAGMTAAEAGIGVRIRHLLLPALTLGLTGVANITLHTREKMIAIMESDYVLFARARGESSGYIVKRHALRNLVLPAITLQFGSISEIFGGSVLVEQVFSYPGLGQAAIDAGLGSDVSLLLAITVISTLFVFLGNLAANVLYGVIDPQIRRGRSHG</sequence>
<reference evidence="9 10" key="1">
    <citation type="submission" date="2018-08" db="EMBL/GenBank/DDBJ databases">
        <title>A genome reference for cultivated species of the human gut microbiota.</title>
        <authorList>
            <person name="Zou Y."/>
            <person name="Xue W."/>
            <person name="Luo G."/>
        </authorList>
    </citation>
    <scope>NUCLEOTIDE SEQUENCE [LARGE SCALE GENOMIC DNA]</scope>
    <source>
        <strain evidence="9 10">AF22-12AC</strain>
    </source>
</reference>
<evidence type="ECO:0000259" key="8">
    <source>
        <dbReference type="PROSITE" id="PS50928"/>
    </source>
</evidence>
<dbReference type="Proteomes" id="UP000266172">
    <property type="component" value="Unassembled WGS sequence"/>
</dbReference>
<evidence type="ECO:0000256" key="1">
    <source>
        <dbReference type="ARBA" id="ARBA00004651"/>
    </source>
</evidence>
<dbReference type="GO" id="GO:0055085">
    <property type="term" value="P:transmembrane transport"/>
    <property type="evidence" value="ECO:0007669"/>
    <property type="project" value="InterPro"/>
</dbReference>
<dbReference type="GO" id="GO:0005886">
    <property type="term" value="C:plasma membrane"/>
    <property type="evidence" value="ECO:0007669"/>
    <property type="project" value="UniProtKB-SubCell"/>
</dbReference>
<evidence type="ECO:0000256" key="7">
    <source>
        <dbReference type="RuleBase" id="RU363032"/>
    </source>
</evidence>
<keyword evidence="5 7" id="KW-1133">Transmembrane helix</keyword>
<gene>
    <name evidence="9" type="ORF">DWX93_12910</name>
</gene>
<dbReference type="AlphaFoldDB" id="A0A395V4T2"/>
<accession>A0A395V4T2</accession>
<feature type="domain" description="ABC transmembrane type-1" evidence="8">
    <location>
        <begin position="104"/>
        <end position="314"/>
    </location>
</feature>
<evidence type="ECO:0000313" key="9">
    <source>
        <dbReference type="EMBL" id="RGS37933.1"/>
    </source>
</evidence>